<keyword evidence="14" id="KW-1185">Reference proteome</keyword>
<dbReference type="Pfam" id="PF02558">
    <property type="entry name" value="ApbA"/>
    <property type="match status" value="1"/>
</dbReference>
<proteinExistence type="inferred from homology"/>
<comment type="similarity">
    <text evidence="2 10">Belongs to the ketopantoate reductase family.</text>
</comment>
<dbReference type="AlphaFoldDB" id="A0A9X1P112"/>
<protein>
    <recommendedName>
        <fullName evidence="4 10">2-dehydropantoate 2-reductase</fullName>
        <ecNumber evidence="3 10">1.1.1.169</ecNumber>
    </recommendedName>
    <alternativeName>
        <fullName evidence="8 10">Ketopantoate reductase</fullName>
    </alternativeName>
</protein>
<evidence type="ECO:0000256" key="1">
    <source>
        <dbReference type="ARBA" id="ARBA00004994"/>
    </source>
</evidence>
<accession>A0A9X1P112</accession>
<dbReference type="NCBIfam" id="NF005089">
    <property type="entry name" value="PRK06522.1-4"/>
    <property type="match status" value="1"/>
</dbReference>
<dbReference type="InterPro" id="IPR003710">
    <property type="entry name" value="ApbA"/>
</dbReference>
<keyword evidence="6 10" id="KW-0521">NADP</keyword>
<dbReference type="GO" id="GO:0015940">
    <property type="term" value="P:pantothenate biosynthetic process"/>
    <property type="evidence" value="ECO:0007669"/>
    <property type="project" value="UniProtKB-KW"/>
</dbReference>
<dbReference type="SUPFAM" id="SSF48179">
    <property type="entry name" value="6-phosphogluconate dehydrogenase C-terminal domain-like"/>
    <property type="match status" value="1"/>
</dbReference>
<dbReference type="InterPro" id="IPR008927">
    <property type="entry name" value="6-PGluconate_DH-like_C_sf"/>
</dbReference>
<evidence type="ECO:0000256" key="8">
    <source>
        <dbReference type="ARBA" id="ARBA00032024"/>
    </source>
</evidence>
<feature type="domain" description="Ketopantoate reductase C-terminal" evidence="12">
    <location>
        <begin position="199"/>
        <end position="318"/>
    </location>
</feature>
<dbReference type="GO" id="GO:0005737">
    <property type="term" value="C:cytoplasm"/>
    <property type="evidence" value="ECO:0007669"/>
    <property type="project" value="TreeGrafter"/>
</dbReference>
<comment type="catalytic activity">
    <reaction evidence="9 10">
        <text>(R)-pantoate + NADP(+) = 2-dehydropantoate + NADPH + H(+)</text>
        <dbReference type="Rhea" id="RHEA:16233"/>
        <dbReference type="ChEBI" id="CHEBI:11561"/>
        <dbReference type="ChEBI" id="CHEBI:15378"/>
        <dbReference type="ChEBI" id="CHEBI:15980"/>
        <dbReference type="ChEBI" id="CHEBI:57783"/>
        <dbReference type="ChEBI" id="CHEBI:58349"/>
        <dbReference type="EC" id="1.1.1.169"/>
    </reaction>
</comment>
<evidence type="ECO:0000313" key="14">
    <source>
        <dbReference type="Proteomes" id="UP001139035"/>
    </source>
</evidence>
<reference evidence="13" key="1">
    <citation type="submission" date="2022-01" db="EMBL/GenBank/DDBJ databases">
        <title>Jiella avicenniae sp. nov., a novel endophytic bacterium isolated from bark of Avicennia marina.</title>
        <authorList>
            <person name="Tuo L."/>
        </authorList>
    </citation>
    <scope>NUCLEOTIDE SEQUENCE</scope>
    <source>
        <strain evidence="13">CBK1P-4</strain>
    </source>
</reference>
<dbReference type="Pfam" id="PF08546">
    <property type="entry name" value="ApbA_C"/>
    <property type="match status" value="1"/>
</dbReference>
<comment type="function">
    <text evidence="10">Catalyzes the NADPH-dependent reduction of ketopantoate into pantoic acid.</text>
</comment>
<dbReference type="Proteomes" id="UP001139035">
    <property type="component" value="Unassembled WGS sequence"/>
</dbReference>
<dbReference type="PANTHER" id="PTHR21708">
    <property type="entry name" value="PROBABLE 2-DEHYDROPANTOATE 2-REDUCTASE"/>
    <property type="match status" value="1"/>
</dbReference>
<evidence type="ECO:0000256" key="4">
    <source>
        <dbReference type="ARBA" id="ARBA00019465"/>
    </source>
</evidence>
<dbReference type="InterPro" id="IPR013332">
    <property type="entry name" value="KPR_N"/>
</dbReference>
<dbReference type="SUPFAM" id="SSF51735">
    <property type="entry name" value="NAD(P)-binding Rossmann-fold domains"/>
    <property type="match status" value="1"/>
</dbReference>
<dbReference type="InterPro" id="IPR013752">
    <property type="entry name" value="KPA_reductase"/>
</dbReference>
<evidence type="ECO:0000256" key="10">
    <source>
        <dbReference type="RuleBase" id="RU362068"/>
    </source>
</evidence>
<evidence type="ECO:0000256" key="3">
    <source>
        <dbReference type="ARBA" id="ARBA00013014"/>
    </source>
</evidence>
<sequence>MKICIFGAGAVGGHMAIRLARGGGDVSVVMRGENLAAVRERGLELRAKGAEPFRVSLPATDKPETLGPQDVVVISVKYRALAAALKAIDPLIGPDTQIVSAMNGMPWWFAEGLPIAEDEALSALLDPGGAFGRTVPSERWTACVVTSGNMVSEPGVITNTTPDKNRLRLGTSSGSFHPLIAEFVAIAKTGGYDAEIVDDIRHQIWSKLLINAGISSVATVCEKTVAEICQNPRTRALSIGVIEEIMALGRAIGLPVDADPEAMTAPETAPPHVTSFLQDLRAGRPLEIENGILALVEMAKSSGVDTPRLEAVAAVMAARSQASVLD</sequence>
<evidence type="ECO:0000256" key="2">
    <source>
        <dbReference type="ARBA" id="ARBA00007870"/>
    </source>
</evidence>
<dbReference type="FunFam" id="1.10.1040.10:FF:000017">
    <property type="entry name" value="2-dehydropantoate 2-reductase"/>
    <property type="match status" value="1"/>
</dbReference>
<dbReference type="RefSeq" id="WP_233720401.1">
    <property type="nucleotide sequence ID" value="NZ_JAJUWU010000016.1"/>
</dbReference>
<dbReference type="PANTHER" id="PTHR21708:SF45">
    <property type="entry name" value="2-DEHYDROPANTOATE 2-REDUCTASE"/>
    <property type="match status" value="1"/>
</dbReference>
<dbReference type="InterPro" id="IPR013328">
    <property type="entry name" value="6PGD_dom2"/>
</dbReference>
<evidence type="ECO:0000256" key="5">
    <source>
        <dbReference type="ARBA" id="ARBA00022655"/>
    </source>
</evidence>
<feature type="domain" description="Ketopantoate reductase N-terminal" evidence="11">
    <location>
        <begin position="3"/>
        <end position="161"/>
    </location>
</feature>
<keyword evidence="7 10" id="KW-0560">Oxidoreductase</keyword>
<keyword evidence="5 10" id="KW-0566">Pantothenate biosynthesis</keyword>
<dbReference type="EMBL" id="JAJUWU010000016">
    <property type="protein sequence ID" value="MCE7029407.1"/>
    <property type="molecule type" value="Genomic_DNA"/>
</dbReference>
<gene>
    <name evidence="13" type="ORF">LZD57_15555</name>
</gene>
<dbReference type="GO" id="GO:0008677">
    <property type="term" value="F:2-dehydropantoate 2-reductase activity"/>
    <property type="evidence" value="ECO:0007669"/>
    <property type="project" value="UniProtKB-EC"/>
</dbReference>
<dbReference type="InterPro" id="IPR051402">
    <property type="entry name" value="KPR-Related"/>
</dbReference>
<dbReference type="Gene3D" id="1.10.1040.10">
    <property type="entry name" value="N-(1-d-carboxylethyl)-l-norvaline Dehydrogenase, domain 2"/>
    <property type="match status" value="1"/>
</dbReference>
<comment type="caution">
    <text evidence="13">The sequence shown here is derived from an EMBL/GenBank/DDBJ whole genome shotgun (WGS) entry which is preliminary data.</text>
</comment>
<evidence type="ECO:0000256" key="6">
    <source>
        <dbReference type="ARBA" id="ARBA00022857"/>
    </source>
</evidence>
<dbReference type="NCBIfam" id="TIGR00745">
    <property type="entry name" value="apbA_panE"/>
    <property type="match status" value="1"/>
</dbReference>
<evidence type="ECO:0000256" key="7">
    <source>
        <dbReference type="ARBA" id="ARBA00023002"/>
    </source>
</evidence>
<comment type="pathway">
    <text evidence="1 10">Cofactor biosynthesis; (R)-pantothenate biosynthesis; (R)-pantoate from 3-methyl-2-oxobutanoate: step 2/2.</text>
</comment>
<dbReference type="Gene3D" id="3.40.50.720">
    <property type="entry name" value="NAD(P)-binding Rossmann-like Domain"/>
    <property type="match status" value="1"/>
</dbReference>
<evidence type="ECO:0000256" key="9">
    <source>
        <dbReference type="ARBA" id="ARBA00048793"/>
    </source>
</evidence>
<dbReference type="InterPro" id="IPR036291">
    <property type="entry name" value="NAD(P)-bd_dom_sf"/>
</dbReference>
<evidence type="ECO:0000313" key="13">
    <source>
        <dbReference type="EMBL" id="MCE7029407.1"/>
    </source>
</evidence>
<evidence type="ECO:0000259" key="12">
    <source>
        <dbReference type="Pfam" id="PF08546"/>
    </source>
</evidence>
<evidence type="ECO:0000259" key="11">
    <source>
        <dbReference type="Pfam" id="PF02558"/>
    </source>
</evidence>
<organism evidence="13 14">
    <name type="scientific">Jiella avicenniae</name>
    <dbReference type="NCBI Taxonomy" id="2907202"/>
    <lineage>
        <taxon>Bacteria</taxon>
        <taxon>Pseudomonadati</taxon>
        <taxon>Pseudomonadota</taxon>
        <taxon>Alphaproteobacteria</taxon>
        <taxon>Hyphomicrobiales</taxon>
        <taxon>Aurantimonadaceae</taxon>
        <taxon>Jiella</taxon>
    </lineage>
</organism>
<name>A0A9X1P112_9HYPH</name>
<dbReference type="EC" id="1.1.1.169" evidence="3 10"/>